<evidence type="ECO:0000256" key="3">
    <source>
        <dbReference type="ARBA" id="ARBA00022989"/>
    </source>
</evidence>
<reference evidence="7 8" key="1">
    <citation type="submission" date="2014-02" db="EMBL/GenBank/DDBJ databases">
        <title>The genome sequence of the entomopathogenic fungus Metarhizium robertsii ARSEF 2575.</title>
        <authorList>
            <person name="Giuliano Garisto Donzelli B."/>
            <person name="Roe B.A."/>
            <person name="Macmil S.L."/>
            <person name="Krasnoff S.B."/>
            <person name="Gibson D.M."/>
        </authorList>
    </citation>
    <scope>NUCLEOTIDE SEQUENCE [LARGE SCALE GENOMIC DNA]</scope>
    <source>
        <strain evidence="7 8">ARSEF 2575</strain>
    </source>
</reference>
<keyword evidence="4 5" id="KW-0472">Membrane</keyword>
<comment type="caution">
    <text evidence="7">The sequence shown here is derived from an EMBL/GenBank/DDBJ whole genome shotgun (WGS) entry which is preliminary data.</text>
</comment>
<evidence type="ECO:0000256" key="4">
    <source>
        <dbReference type="ARBA" id="ARBA00023136"/>
    </source>
</evidence>
<sequence length="259" mass="29686">MAIEPTAMADLFESITSSQDVYTVELGVHFALQILFWWLPGITLVSLNYLAPSFSTRYKIQPAEKQPTLLDIGRCVAVSICNQAIELLLHFCLLNYYSSRGREATVRMKGDLPSLAEFTRDFVLSFIAREAIHYYLHRLLHWRPLYKRLHKIHHNFTAPMAFASQYAHPVEHILLNVLPITLPLVVLRSHVLVLVVMVGWDLLATSVAHSGYDFFLGLAKMHDRHHERFHVYFGSSGGFGIMDWAHRTNEESVVQKKVD</sequence>
<evidence type="ECO:0000256" key="1">
    <source>
        <dbReference type="ARBA" id="ARBA00004370"/>
    </source>
</evidence>
<dbReference type="InterPro" id="IPR006694">
    <property type="entry name" value="Fatty_acid_hydroxylase"/>
</dbReference>
<evidence type="ECO:0000313" key="8">
    <source>
        <dbReference type="Proteomes" id="UP000030151"/>
    </source>
</evidence>
<dbReference type="Proteomes" id="UP000030151">
    <property type="component" value="Unassembled WGS sequence"/>
</dbReference>
<evidence type="ECO:0000313" key="7">
    <source>
        <dbReference type="EMBL" id="EXV00319.1"/>
    </source>
</evidence>
<feature type="transmembrane region" description="Helical" evidence="5">
    <location>
        <begin position="30"/>
        <end position="51"/>
    </location>
</feature>
<evidence type="ECO:0000256" key="2">
    <source>
        <dbReference type="ARBA" id="ARBA00022692"/>
    </source>
</evidence>
<proteinExistence type="predicted"/>
<gene>
    <name evidence="7" type="ORF">X797_006379</name>
</gene>
<keyword evidence="3 5" id="KW-1133">Transmembrane helix</keyword>
<evidence type="ECO:0000259" key="6">
    <source>
        <dbReference type="Pfam" id="PF04116"/>
    </source>
</evidence>
<dbReference type="PANTHER" id="PTHR11863">
    <property type="entry name" value="STEROL DESATURASE"/>
    <property type="match status" value="1"/>
</dbReference>
<feature type="domain" description="Fatty acid hydroxylase" evidence="6">
    <location>
        <begin position="122"/>
        <end position="248"/>
    </location>
</feature>
<organism evidence="7 8">
    <name type="scientific">Metarhizium robertsii</name>
    <dbReference type="NCBI Taxonomy" id="568076"/>
    <lineage>
        <taxon>Eukaryota</taxon>
        <taxon>Fungi</taxon>
        <taxon>Dikarya</taxon>
        <taxon>Ascomycota</taxon>
        <taxon>Pezizomycotina</taxon>
        <taxon>Sordariomycetes</taxon>
        <taxon>Hypocreomycetidae</taxon>
        <taxon>Hypocreales</taxon>
        <taxon>Clavicipitaceae</taxon>
        <taxon>Metarhizium</taxon>
    </lineage>
</organism>
<comment type="subcellular location">
    <subcellularLocation>
        <location evidence="1">Membrane</location>
    </subcellularLocation>
</comment>
<dbReference type="AlphaFoldDB" id="A0A014N393"/>
<dbReference type="GO" id="GO:0016020">
    <property type="term" value="C:membrane"/>
    <property type="evidence" value="ECO:0007669"/>
    <property type="project" value="UniProtKB-SubCell"/>
</dbReference>
<dbReference type="GO" id="GO:0016491">
    <property type="term" value="F:oxidoreductase activity"/>
    <property type="evidence" value="ECO:0007669"/>
    <property type="project" value="InterPro"/>
</dbReference>
<evidence type="ECO:0000256" key="5">
    <source>
        <dbReference type="SAM" id="Phobius"/>
    </source>
</evidence>
<dbReference type="InterPro" id="IPR050307">
    <property type="entry name" value="Sterol_Desaturase_Related"/>
</dbReference>
<dbReference type="EMBL" id="JELW01000013">
    <property type="protein sequence ID" value="EXV00319.1"/>
    <property type="molecule type" value="Genomic_DNA"/>
</dbReference>
<name>A0A014N393_9HYPO</name>
<keyword evidence="2 5" id="KW-0812">Transmembrane</keyword>
<dbReference type="GO" id="GO:0008610">
    <property type="term" value="P:lipid biosynthetic process"/>
    <property type="evidence" value="ECO:0007669"/>
    <property type="project" value="InterPro"/>
</dbReference>
<accession>A0A014N393</accession>
<dbReference type="Pfam" id="PF04116">
    <property type="entry name" value="FA_hydroxylase"/>
    <property type="match status" value="1"/>
</dbReference>
<dbReference type="OrthoDB" id="408954at2759"/>
<protein>
    <submittedName>
        <fullName evidence="7">Fatty acid hydroxylase</fullName>
    </submittedName>
</protein>
<dbReference type="GO" id="GO:0005506">
    <property type="term" value="F:iron ion binding"/>
    <property type="evidence" value="ECO:0007669"/>
    <property type="project" value="InterPro"/>
</dbReference>
<dbReference type="HOGENOM" id="CLU_047036_1_0_1"/>